<dbReference type="NCBIfam" id="TIGR01662">
    <property type="entry name" value="HAD-SF-IIIA"/>
    <property type="match status" value="1"/>
</dbReference>
<dbReference type="InterPro" id="IPR036412">
    <property type="entry name" value="HAD-like_sf"/>
</dbReference>
<dbReference type="PANTHER" id="PTHR12083:SF9">
    <property type="entry name" value="BIFUNCTIONAL POLYNUCLEOTIDE PHOSPHATASE_KINASE"/>
    <property type="match status" value="1"/>
</dbReference>
<dbReference type="Pfam" id="PF08645">
    <property type="entry name" value="PNK3P"/>
    <property type="match status" value="2"/>
</dbReference>
<dbReference type="InterPro" id="IPR013954">
    <property type="entry name" value="PNK3P"/>
</dbReference>
<dbReference type="GO" id="GO:0046403">
    <property type="term" value="F:polynucleotide 3'-phosphatase activity"/>
    <property type="evidence" value="ECO:0007669"/>
    <property type="project" value="TreeGrafter"/>
</dbReference>
<proteinExistence type="predicted"/>
<evidence type="ECO:0000313" key="2">
    <source>
        <dbReference type="EMBL" id="ANB13879.1"/>
    </source>
</evidence>
<dbReference type="NCBIfam" id="TIGR01664">
    <property type="entry name" value="DNA-3'-Pase"/>
    <property type="match status" value="1"/>
</dbReference>
<evidence type="ECO:0000256" key="1">
    <source>
        <dbReference type="SAM" id="MobiDB-lite"/>
    </source>
</evidence>
<keyword evidence="3" id="KW-1185">Reference proteome</keyword>
<dbReference type="RefSeq" id="XP_018736356.1">
    <property type="nucleotide sequence ID" value="XM_018881927.1"/>
</dbReference>
<reference evidence="2 3" key="1">
    <citation type="submission" date="2016-02" db="EMBL/GenBank/DDBJ databases">
        <title>Complete genome sequence and transcriptome regulation of the pentose utilising yeast Sugiyamaella lignohabitans.</title>
        <authorList>
            <person name="Bellasio M."/>
            <person name="Peymann A."/>
            <person name="Valli M."/>
            <person name="Sipitzky M."/>
            <person name="Graf A."/>
            <person name="Sauer M."/>
            <person name="Marx H."/>
            <person name="Mattanovich D."/>
        </authorList>
    </citation>
    <scope>NUCLEOTIDE SEQUENCE [LARGE SCALE GENOMIC DNA]</scope>
    <source>
        <strain evidence="2 3">CBS 10342</strain>
    </source>
</reference>
<dbReference type="GeneID" id="30037005"/>
<dbReference type="EMBL" id="CP014502">
    <property type="protein sequence ID" value="ANB13879.1"/>
    <property type="molecule type" value="Genomic_DNA"/>
</dbReference>
<feature type="compositionally biased region" description="Polar residues" evidence="1">
    <location>
        <begin position="82"/>
        <end position="98"/>
    </location>
</feature>
<gene>
    <name evidence="2" type="primary">TPP1</name>
    <name evidence="2" type="ORF">AWJ20_4830</name>
</gene>
<dbReference type="GO" id="GO:0003690">
    <property type="term" value="F:double-stranded DNA binding"/>
    <property type="evidence" value="ECO:0007669"/>
    <property type="project" value="TreeGrafter"/>
</dbReference>
<feature type="region of interest" description="Disordered" evidence="1">
    <location>
        <begin position="63"/>
        <end position="100"/>
    </location>
</feature>
<dbReference type="Proteomes" id="UP000189580">
    <property type="component" value="Chromosome d"/>
</dbReference>
<dbReference type="KEGG" id="slb:AWJ20_4830"/>
<name>A0A167EBQ7_9ASCO</name>
<dbReference type="GO" id="GO:0006281">
    <property type="term" value="P:DNA repair"/>
    <property type="evidence" value="ECO:0007669"/>
    <property type="project" value="TreeGrafter"/>
</dbReference>
<dbReference type="AlphaFoldDB" id="A0A167EBQ7"/>
<sequence length="303" mass="33361">MGPKRKAVGTAASFFQSKKLAVAKPTSIVSTSGNDERNVDEDVVLMPGLRWTLNGTLVRAVYTPTNTEEQKGSVPEEEREQTSIPPSHTESETKNAGASSPKRLAIAAFDLDSTLVTTKGRSPFPRDGSDWKWLDTSVRDKLQKLVNRTVVKNGKSENEEFSVNQGADVSTQDASMVDPSTEYVLAIISNQGGVVAENDKKRYLYLKDRVKSIVKDLDTVPLRFYAATKPKKGASDKYRKPLTGMWEALQADLAPVYSVDIEKSFFVGDAAGRRSDFSDSDLKFAQAVGLRFFTPEKFFGLSD</sequence>
<dbReference type="InterPro" id="IPR006551">
    <property type="entry name" value="Polynucleotide_phosphatase"/>
</dbReference>
<organism evidence="2 3">
    <name type="scientific">Sugiyamaella lignohabitans</name>
    <dbReference type="NCBI Taxonomy" id="796027"/>
    <lineage>
        <taxon>Eukaryota</taxon>
        <taxon>Fungi</taxon>
        <taxon>Dikarya</taxon>
        <taxon>Ascomycota</taxon>
        <taxon>Saccharomycotina</taxon>
        <taxon>Dipodascomycetes</taxon>
        <taxon>Dipodascales</taxon>
        <taxon>Trichomonascaceae</taxon>
        <taxon>Sugiyamaella</taxon>
    </lineage>
</organism>
<dbReference type="InterPro" id="IPR006549">
    <property type="entry name" value="HAD-SF_hydro_IIIA"/>
</dbReference>
<evidence type="ECO:0000313" key="3">
    <source>
        <dbReference type="Proteomes" id="UP000189580"/>
    </source>
</evidence>
<dbReference type="GO" id="GO:0046404">
    <property type="term" value="F:ATP-dependent polydeoxyribonucleotide 5'-hydroxyl-kinase activity"/>
    <property type="evidence" value="ECO:0007669"/>
    <property type="project" value="TreeGrafter"/>
</dbReference>
<dbReference type="SUPFAM" id="SSF56784">
    <property type="entry name" value="HAD-like"/>
    <property type="match status" value="2"/>
</dbReference>
<dbReference type="InterPro" id="IPR023214">
    <property type="entry name" value="HAD_sf"/>
</dbReference>
<dbReference type="Gene3D" id="3.40.50.1000">
    <property type="entry name" value="HAD superfamily/HAD-like"/>
    <property type="match status" value="1"/>
</dbReference>
<protein>
    <submittedName>
        <fullName evidence="2">Tpp1p</fullName>
    </submittedName>
</protein>
<dbReference type="PANTHER" id="PTHR12083">
    <property type="entry name" value="BIFUNCTIONAL POLYNUCLEOTIDE PHOSPHATASE/KINASE"/>
    <property type="match status" value="1"/>
</dbReference>
<dbReference type="OrthoDB" id="19045at2759"/>
<accession>A0A167EBQ7</accession>